<proteinExistence type="predicted"/>
<keyword evidence="2" id="KW-1133">Transmembrane helix</keyword>
<organism evidence="4">
    <name type="scientific">Aphanomyces invadans</name>
    <dbReference type="NCBI Taxonomy" id="157072"/>
    <lineage>
        <taxon>Eukaryota</taxon>
        <taxon>Sar</taxon>
        <taxon>Stramenopiles</taxon>
        <taxon>Oomycota</taxon>
        <taxon>Saprolegniomycetes</taxon>
        <taxon>Saprolegniales</taxon>
        <taxon>Verrucalvaceae</taxon>
        <taxon>Aphanomyces</taxon>
    </lineage>
</organism>
<feature type="transmembrane region" description="Helical" evidence="2">
    <location>
        <begin position="111"/>
        <end position="136"/>
    </location>
</feature>
<name>A0A024TPP1_9STRA</name>
<dbReference type="RefSeq" id="XP_008875427.1">
    <property type="nucleotide sequence ID" value="XM_008877205.1"/>
</dbReference>
<dbReference type="EMBL" id="KI913978">
    <property type="protein sequence ID" value="ETV96116.1"/>
    <property type="molecule type" value="Genomic_DNA"/>
</dbReference>
<protein>
    <submittedName>
        <fullName evidence="4">Uncharacterized protein</fullName>
    </submittedName>
</protein>
<reference evidence="4" key="1">
    <citation type="submission" date="2013-12" db="EMBL/GenBank/DDBJ databases">
        <title>The Genome Sequence of Aphanomyces invadans NJM9701.</title>
        <authorList>
            <consortium name="The Broad Institute Genomics Platform"/>
            <person name="Russ C."/>
            <person name="Tyler B."/>
            <person name="van West P."/>
            <person name="Dieguez-Uribeondo J."/>
            <person name="Young S.K."/>
            <person name="Zeng Q."/>
            <person name="Gargeya S."/>
            <person name="Fitzgerald M."/>
            <person name="Abouelleil A."/>
            <person name="Alvarado L."/>
            <person name="Chapman S.B."/>
            <person name="Gainer-Dewar J."/>
            <person name="Goldberg J."/>
            <person name="Griggs A."/>
            <person name="Gujja S."/>
            <person name="Hansen M."/>
            <person name="Howarth C."/>
            <person name="Imamovic A."/>
            <person name="Ireland A."/>
            <person name="Larimer J."/>
            <person name="McCowan C."/>
            <person name="Murphy C."/>
            <person name="Pearson M."/>
            <person name="Poon T.W."/>
            <person name="Priest M."/>
            <person name="Roberts A."/>
            <person name="Saif S."/>
            <person name="Shea T."/>
            <person name="Sykes S."/>
            <person name="Wortman J."/>
            <person name="Nusbaum C."/>
            <person name="Birren B."/>
        </authorList>
    </citation>
    <scope>NUCLEOTIDE SEQUENCE [LARGE SCALE GENOMIC DNA]</scope>
    <source>
        <strain evidence="4">NJM9701</strain>
    </source>
</reference>
<feature type="transmembrane region" description="Helical" evidence="2">
    <location>
        <begin position="79"/>
        <end position="99"/>
    </location>
</feature>
<evidence type="ECO:0000256" key="1">
    <source>
        <dbReference type="SAM" id="MobiDB-lite"/>
    </source>
</evidence>
<dbReference type="VEuPathDB" id="FungiDB:H310_10757"/>
<dbReference type="GeneID" id="20087807"/>
<dbReference type="VEuPathDB" id="FungiDB:H310_10753"/>
<dbReference type="OrthoDB" id="75527at2759"/>
<keyword evidence="2" id="KW-0472">Membrane</keyword>
<sequence>MTDNTWNTDGDDVAPAPSPVVRRERRKKRRTLRLRPFAGNRKLHEAPARWPAAKYKTEILGLVTATGSHAWREVFTSDFIDLAIVFSMWAVLGGAIYMLNIHVPQAYHDAMWAGIGLFSLPMGLYTGMHAYELYVLRQTSQKGLQKVVVE</sequence>
<evidence type="ECO:0000313" key="4">
    <source>
        <dbReference type="EMBL" id="ETV96120.1"/>
    </source>
</evidence>
<keyword evidence="2" id="KW-0812">Transmembrane</keyword>
<dbReference type="EMBL" id="KI913978">
    <property type="protein sequence ID" value="ETV96120.1"/>
    <property type="molecule type" value="Genomic_DNA"/>
</dbReference>
<dbReference type="RefSeq" id="XP_008875431.1">
    <property type="nucleotide sequence ID" value="XM_008877209.1"/>
</dbReference>
<gene>
    <name evidence="3" type="ORF">H310_10753</name>
    <name evidence="4" type="ORF">H310_10757</name>
</gene>
<evidence type="ECO:0000256" key="2">
    <source>
        <dbReference type="SAM" id="Phobius"/>
    </source>
</evidence>
<accession>A0A024TPP1</accession>
<feature type="region of interest" description="Disordered" evidence="1">
    <location>
        <begin position="1"/>
        <end position="28"/>
    </location>
</feature>
<dbReference type="AlphaFoldDB" id="A0A024TPP1"/>
<dbReference type="GeneID" id="20087803"/>
<evidence type="ECO:0000313" key="3">
    <source>
        <dbReference type="EMBL" id="ETV96116.1"/>
    </source>
</evidence>